<evidence type="ECO:0000256" key="14">
    <source>
        <dbReference type="SAM" id="SignalP"/>
    </source>
</evidence>
<dbReference type="Pfam" id="PF00933">
    <property type="entry name" value="Glyco_hydro_3"/>
    <property type="match status" value="1"/>
</dbReference>
<keyword evidence="13" id="KW-0624">Polysaccharide degradation</keyword>
<dbReference type="GO" id="GO:0008422">
    <property type="term" value="F:beta-glucosidase activity"/>
    <property type="evidence" value="ECO:0007669"/>
    <property type="project" value="UniProtKB-EC"/>
</dbReference>
<reference evidence="16" key="1">
    <citation type="journal article" date="2019" name="Appl. Microbiol. Biotechnol.">
        <title>The flavonoid degrading fungus Acremonium sp. DSM 24697 produces two diglycosidases with different specificities.</title>
        <authorList>
            <person name="Weiz G."/>
            <person name="Mazzaferro L.S."/>
            <person name="Kotik M."/>
            <person name="Neher B.D."/>
            <person name="Halada P."/>
            <person name="Kren V."/>
            <person name="Breccia J.D."/>
        </authorList>
    </citation>
    <scope>NUCLEOTIDE SEQUENCE</scope>
    <source>
        <strain evidence="16">DSM 24697</strain>
    </source>
</reference>
<dbReference type="PRINTS" id="PR00133">
    <property type="entry name" value="GLHYDRLASE3"/>
</dbReference>
<dbReference type="AlphaFoldDB" id="A0A650AA62"/>
<feature type="signal peptide" evidence="14">
    <location>
        <begin position="1"/>
        <end position="21"/>
    </location>
</feature>
<comment type="catalytic activity">
    <reaction evidence="1">
        <text>Hydrolysis of terminal, non-reducing beta-D-glucosyl residues with release of beta-D-glucose.</text>
        <dbReference type="EC" id="3.2.1.21"/>
    </reaction>
</comment>
<evidence type="ECO:0000256" key="1">
    <source>
        <dbReference type="ARBA" id="ARBA00000448"/>
    </source>
</evidence>
<dbReference type="Pfam" id="PF01915">
    <property type="entry name" value="Glyco_hydro_3_C"/>
    <property type="match status" value="1"/>
</dbReference>
<feature type="chain" id="PRO_5024809975" description="beta-glucosidase" evidence="14">
    <location>
        <begin position="22"/>
        <end position="748"/>
    </location>
</feature>
<evidence type="ECO:0000256" key="12">
    <source>
        <dbReference type="ARBA" id="ARBA00023295"/>
    </source>
</evidence>
<evidence type="ECO:0000256" key="9">
    <source>
        <dbReference type="ARBA" id="ARBA00023001"/>
    </source>
</evidence>
<dbReference type="InterPro" id="IPR017853">
    <property type="entry name" value="GH"/>
</dbReference>
<organism evidence="16">
    <name type="scientific">Acremonium sp. DSM 24697</name>
    <dbReference type="NCBI Taxonomy" id="1790243"/>
    <lineage>
        <taxon>Eukaryota</taxon>
        <taxon>Fungi</taxon>
        <taxon>Dikarya</taxon>
        <taxon>Ascomycota</taxon>
        <taxon>Pezizomycotina</taxon>
        <taxon>Sordariomycetes</taxon>
        <taxon>Hypocreomycetidae</taxon>
        <taxon>Hypocreales</taxon>
        <taxon>Hypocreales incertae sedis</taxon>
        <taxon>Acremonium</taxon>
    </lineage>
</organism>
<dbReference type="PANTHER" id="PTHR42715">
    <property type="entry name" value="BETA-GLUCOSIDASE"/>
    <property type="match status" value="1"/>
</dbReference>
<dbReference type="EMBL" id="MK941183">
    <property type="protein sequence ID" value="QGN19489.1"/>
    <property type="molecule type" value="mRNA"/>
</dbReference>
<dbReference type="InterPro" id="IPR036881">
    <property type="entry name" value="Glyco_hydro_3_C_sf"/>
</dbReference>
<keyword evidence="10" id="KW-0325">Glycoprotein</keyword>
<dbReference type="Pfam" id="PF14310">
    <property type="entry name" value="Fn3-like"/>
    <property type="match status" value="1"/>
</dbReference>
<evidence type="ECO:0000256" key="2">
    <source>
        <dbReference type="ARBA" id="ARBA00004613"/>
    </source>
</evidence>
<keyword evidence="9" id="KW-0136">Cellulose degradation</keyword>
<keyword evidence="8 16" id="KW-0378">Hydrolase</keyword>
<dbReference type="Gene3D" id="3.20.20.300">
    <property type="entry name" value="Glycoside hydrolase, family 3, N-terminal domain"/>
    <property type="match status" value="1"/>
</dbReference>
<dbReference type="SUPFAM" id="SSF52279">
    <property type="entry name" value="Beta-D-glucan exohydrolase, C-terminal domain"/>
    <property type="match status" value="1"/>
</dbReference>
<evidence type="ECO:0000256" key="6">
    <source>
        <dbReference type="ARBA" id="ARBA00022525"/>
    </source>
</evidence>
<evidence type="ECO:0000256" key="7">
    <source>
        <dbReference type="ARBA" id="ARBA00022729"/>
    </source>
</evidence>
<dbReference type="InterPro" id="IPR002772">
    <property type="entry name" value="Glyco_hydro_3_C"/>
</dbReference>
<evidence type="ECO:0000259" key="15">
    <source>
        <dbReference type="SMART" id="SM01217"/>
    </source>
</evidence>
<dbReference type="InterPro" id="IPR013783">
    <property type="entry name" value="Ig-like_fold"/>
</dbReference>
<evidence type="ECO:0000256" key="10">
    <source>
        <dbReference type="ARBA" id="ARBA00023180"/>
    </source>
</evidence>
<keyword evidence="7 14" id="KW-0732">Signal</keyword>
<proteinExistence type="evidence at transcript level"/>
<evidence type="ECO:0000256" key="5">
    <source>
        <dbReference type="ARBA" id="ARBA00012744"/>
    </source>
</evidence>
<dbReference type="SMART" id="SM01217">
    <property type="entry name" value="Fn3_like"/>
    <property type="match status" value="1"/>
</dbReference>
<dbReference type="Gene3D" id="2.60.40.10">
    <property type="entry name" value="Immunoglobulins"/>
    <property type="match status" value="1"/>
</dbReference>
<dbReference type="GO" id="GO:0005576">
    <property type="term" value="C:extracellular region"/>
    <property type="evidence" value="ECO:0007669"/>
    <property type="project" value="UniProtKB-SubCell"/>
</dbReference>
<evidence type="ECO:0000256" key="3">
    <source>
        <dbReference type="ARBA" id="ARBA00004987"/>
    </source>
</evidence>
<dbReference type="SUPFAM" id="SSF51445">
    <property type="entry name" value="(Trans)glycosidases"/>
    <property type="match status" value="1"/>
</dbReference>
<feature type="domain" description="Fibronectin type III-like" evidence="15">
    <location>
        <begin position="661"/>
        <end position="730"/>
    </location>
</feature>
<comment type="similarity">
    <text evidence="4">Belongs to the glycosyl hydrolase 3 family.</text>
</comment>
<accession>A0A650AA62</accession>
<evidence type="ECO:0000256" key="8">
    <source>
        <dbReference type="ARBA" id="ARBA00022801"/>
    </source>
</evidence>
<evidence type="ECO:0000256" key="11">
    <source>
        <dbReference type="ARBA" id="ARBA00023277"/>
    </source>
</evidence>
<protein>
    <recommendedName>
        <fullName evidence="5">beta-glucosidase</fullName>
        <ecNumber evidence="5">3.2.1.21</ecNumber>
    </recommendedName>
</protein>
<name>A0A650AA62_9HYPO</name>
<keyword evidence="6" id="KW-0964">Secreted</keyword>
<keyword evidence="12 16" id="KW-0326">Glycosidase</keyword>
<dbReference type="GO" id="GO:0030245">
    <property type="term" value="P:cellulose catabolic process"/>
    <property type="evidence" value="ECO:0007669"/>
    <property type="project" value="UniProtKB-KW"/>
</dbReference>
<dbReference type="InterPro" id="IPR050288">
    <property type="entry name" value="Cellulose_deg_GH3"/>
</dbReference>
<evidence type="ECO:0000256" key="13">
    <source>
        <dbReference type="ARBA" id="ARBA00023326"/>
    </source>
</evidence>
<dbReference type="InterPro" id="IPR001764">
    <property type="entry name" value="Glyco_hydro_3_N"/>
</dbReference>
<keyword evidence="11" id="KW-0119">Carbohydrate metabolism</keyword>
<dbReference type="PANTHER" id="PTHR42715:SF5">
    <property type="entry name" value="BETA-GLUCOSIDASE M-RELATED"/>
    <property type="match status" value="1"/>
</dbReference>
<evidence type="ECO:0000313" key="16">
    <source>
        <dbReference type="EMBL" id="QGN19489.1"/>
    </source>
</evidence>
<dbReference type="Gene3D" id="3.40.50.1700">
    <property type="entry name" value="Glycoside hydrolase family 3 C-terminal domain"/>
    <property type="match status" value="1"/>
</dbReference>
<dbReference type="InterPro" id="IPR026891">
    <property type="entry name" value="Fn3-like"/>
</dbReference>
<comment type="pathway">
    <text evidence="3">Glycan metabolism; cellulose degradation.</text>
</comment>
<sequence length="748" mass="81649">MHFRSLAAVTSVLASPMTAQAREQPYHDWKAAYEAAETLVSSWTVEQRANVTIRDGQAPGYLPFTAADGPQGLSGARGVSGWTNPQALAMSWDMSLIQEEHALMAREFRNKGRSMLLGPIAGPLGRSVLGGRAYETFGADPYLNGKMFGLAIKAIQEQDIVACGKHFIANEQETDRTSEDPPEARTDSIVDDRTMHELYLWPWYDGVANGMGSAMCVMNKVNGEIGCESGDLMNGLLREHLGFKGFLVPDVTVPLDPTAGTLGGLDWNTGNDLETLMELIDSGVIPEATITEQATRIVATMMNLARPQADFPSIGEVERTLVREPESQSFIRRAGAESITLLKNTNHTLPLQPKEQLFGLFGINAANLDAGPSPVLNPLDYFGETWPAHLVSGGGGSSAPVPYIVSPLDAMVQRISDGAAFDVTYILADNYTMFPPPMSNPNLPLEWADPSIVGYATKSDTCLVFLNAFSKEGADRRTLRDETGDDLVTNVADYCDNTIVVVSAVGARIVDSWIEHPNVTAVLVTGPLGQESGNSIVDVLFGDVNPSGKLPYTIAKDESDYNGDICPCCECDYTEGLYIDYRHFDREDIEPRYEFGFGLSYTEFAYDDLRVTRMNSNCTNHGPLHSLSRGQVTEGGPSDLFHDLFKVTARITNTGDVAGAEVAQLYLGLPEDADAPAKQLRGFAKVFLEPGDTKTVDFVLQRRDLSVWNVEAQAWRMHGGRYTLYLGKSSRDIQGEMTIELETSDSEV</sequence>
<dbReference type="InterPro" id="IPR036962">
    <property type="entry name" value="Glyco_hydro_3_N_sf"/>
</dbReference>
<comment type="subcellular location">
    <subcellularLocation>
        <location evidence="2">Secreted</location>
    </subcellularLocation>
</comment>
<dbReference type="EC" id="3.2.1.21" evidence="5"/>
<evidence type="ECO:0000256" key="4">
    <source>
        <dbReference type="ARBA" id="ARBA00005336"/>
    </source>
</evidence>